<name>A0A0A0IDC0_CLONO</name>
<dbReference type="EMBL" id="JENJ01000002">
    <property type="protein sequence ID" value="KGM98301.1"/>
    <property type="molecule type" value="Genomic_DNA"/>
</dbReference>
<evidence type="ECO:0000313" key="1">
    <source>
        <dbReference type="EMBL" id="KGM98301.1"/>
    </source>
</evidence>
<organism evidence="1 2">
    <name type="scientific">Clostridium novyi A str. 4552</name>
    <dbReference type="NCBI Taxonomy" id="1444289"/>
    <lineage>
        <taxon>Bacteria</taxon>
        <taxon>Bacillati</taxon>
        <taxon>Bacillota</taxon>
        <taxon>Clostridia</taxon>
        <taxon>Eubacteriales</taxon>
        <taxon>Clostridiaceae</taxon>
        <taxon>Clostridium</taxon>
    </lineage>
</organism>
<accession>A0A0A0IDC0</accession>
<dbReference type="RefSeq" id="WP_039252004.1">
    <property type="nucleotide sequence ID" value="NZ_JENJ01000002.1"/>
</dbReference>
<dbReference type="Proteomes" id="UP000030012">
    <property type="component" value="Unassembled WGS sequence"/>
</dbReference>
<gene>
    <name evidence="1" type="ORF">Z968_00780</name>
</gene>
<sequence length="71" mass="8299">MALSLREKEQFKKYVAEVLVNKYNYEKEAAKDLVSKSRVIEQYENNLGNEPESVMNFDPEFIAEKLVAQNK</sequence>
<proteinExistence type="predicted"/>
<dbReference type="OrthoDB" id="1925388at2"/>
<evidence type="ECO:0000313" key="2">
    <source>
        <dbReference type="Proteomes" id="UP000030012"/>
    </source>
</evidence>
<protein>
    <submittedName>
        <fullName evidence="1">Uncharacterized protein</fullName>
    </submittedName>
</protein>
<dbReference type="AlphaFoldDB" id="A0A0A0IDC0"/>
<comment type="caution">
    <text evidence="1">The sequence shown here is derived from an EMBL/GenBank/DDBJ whole genome shotgun (WGS) entry which is preliminary data.</text>
</comment>
<reference evidence="1 2" key="1">
    <citation type="submission" date="2014-01" db="EMBL/GenBank/DDBJ databases">
        <title>Plasmidome dynamics in the species complex Clostridium novyi sensu lato converts strains of independent lineages into distinctly different pathogens.</title>
        <authorList>
            <person name="Skarin H."/>
            <person name="Segerman B."/>
        </authorList>
    </citation>
    <scope>NUCLEOTIDE SEQUENCE [LARGE SCALE GENOMIC DNA]</scope>
    <source>
        <strain evidence="1 2">4552</strain>
    </source>
</reference>